<dbReference type="GO" id="GO:0015562">
    <property type="term" value="F:efflux transmembrane transporter activity"/>
    <property type="evidence" value="ECO:0007669"/>
    <property type="project" value="InterPro"/>
</dbReference>
<dbReference type="Gene3D" id="1.20.1600.10">
    <property type="entry name" value="Outer membrane efflux proteins (OEP)"/>
    <property type="match status" value="1"/>
</dbReference>
<proteinExistence type="inferred from homology"/>
<dbReference type="Pfam" id="PF02321">
    <property type="entry name" value="OEP"/>
    <property type="match status" value="2"/>
</dbReference>
<accession>A0A081MYP4</accession>
<reference evidence="8 9" key="1">
    <citation type="submission" date="2014-06" db="EMBL/GenBank/DDBJ databases">
        <title>Whole Genome Sequences of Three Symbiotic Endozoicomonas Bacteria.</title>
        <authorList>
            <person name="Neave M.J."/>
            <person name="Apprill A."/>
            <person name="Voolstra C.R."/>
        </authorList>
    </citation>
    <scope>NUCLEOTIDE SEQUENCE [LARGE SCALE GENOMIC DNA]</scope>
    <source>
        <strain evidence="8 9">LMG 24815</strain>
    </source>
</reference>
<organism evidence="8 9">
    <name type="scientific">Endozoicomonas montiporae</name>
    <dbReference type="NCBI Taxonomy" id="1027273"/>
    <lineage>
        <taxon>Bacteria</taxon>
        <taxon>Pseudomonadati</taxon>
        <taxon>Pseudomonadota</taxon>
        <taxon>Gammaproteobacteria</taxon>
        <taxon>Oceanospirillales</taxon>
        <taxon>Endozoicomonadaceae</taxon>
        <taxon>Endozoicomonas</taxon>
    </lineage>
</organism>
<dbReference type="GO" id="GO:0009279">
    <property type="term" value="C:cell outer membrane"/>
    <property type="evidence" value="ECO:0007669"/>
    <property type="project" value="UniProtKB-SubCell"/>
</dbReference>
<dbReference type="InterPro" id="IPR051906">
    <property type="entry name" value="TolC-like"/>
</dbReference>
<evidence type="ECO:0000256" key="6">
    <source>
        <dbReference type="ARBA" id="ARBA00023136"/>
    </source>
</evidence>
<comment type="caution">
    <text evidence="8">The sequence shown here is derived from an EMBL/GenBank/DDBJ whole genome shotgun (WGS) entry which is preliminary data.</text>
</comment>
<evidence type="ECO:0000256" key="4">
    <source>
        <dbReference type="ARBA" id="ARBA00022452"/>
    </source>
</evidence>
<keyword evidence="7" id="KW-0998">Cell outer membrane</keyword>
<evidence type="ECO:0000256" key="5">
    <source>
        <dbReference type="ARBA" id="ARBA00022692"/>
    </source>
</evidence>
<dbReference type="PANTHER" id="PTHR30026">
    <property type="entry name" value="OUTER MEMBRANE PROTEIN TOLC"/>
    <property type="match status" value="1"/>
</dbReference>
<comment type="similarity">
    <text evidence="2">Belongs to the outer membrane factor (OMF) (TC 1.B.17) family.</text>
</comment>
<dbReference type="AlphaFoldDB" id="A0A081MYP4"/>
<gene>
    <name evidence="8" type="ORF">GZ77_25865</name>
</gene>
<evidence type="ECO:0000256" key="1">
    <source>
        <dbReference type="ARBA" id="ARBA00004442"/>
    </source>
</evidence>
<dbReference type="Proteomes" id="UP000028006">
    <property type="component" value="Unassembled WGS sequence"/>
</dbReference>
<evidence type="ECO:0000313" key="9">
    <source>
        <dbReference type="Proteomes" id="UP000028006"/>
    </source>
</evidence>
<dbReference type="GO" id="GO:1990281">
    <property type="term" value="C:efflux pump complex"/>
    <property type="evidence" value="ECO:0007669"/>
    <property type="project" value="TreeGrafter"/>
</dbReference>
<dbReference type="GO" id="GO:0015288">
    <property type="term" value="F:porin activity"/>
    <property type="evidence" value="ECO:0007669"/>
    <property type="project" value="TreeGrafter"/>
</dbReference>
<evidence type="ECO:0000313" key="8">
    <source>
        <dbReference type="EMBL" id="KEQ11317.1"/>
    </source>
</evidence>
<comment type="subcellular location">
    <subcellularLocation>
        <location evidence="1">Cell outer membrane</location>
    </subcellularLocation>
</comment>
<keyword evidence="5" id="KW-0812">Transmembrane</keyword>
<dbReference type="EMBL" id="JOKG01000008">
    <property type="protein sequence ID" value="KEQ11317.1"/>
    <property type="molecule type" value="Genomic_DNA"/>
</dbReference>
<protein>
    <recommendedName>
        <fullName evidence="10">Transporter</fullName>
    </recommendedName>
</protein>
<dbReference type="SUPFAM" id="SSF56954">
    <property type="entry name" value="Outer membrane efflux proteins (OEP)"/>
    <property type="match status" value="1"/>
</dbReference>
<dbReference type="InterPro" id="IPR003423">
    <property type="entry name" value="OMP_efflux"/>
</dbReference>
<keyword evidence="4" id="KW-1134">Transmembrane beta strand</keyword>
<keyword evidence="6" id="KW-0472">Membrane</keyword>
<dbReference type="eggNOG" id="COG1538">
    <property type="taxonomic scope" value="Bacteria"/>
</dbReference>
<keyword evidence="9" id="KW-1185">Reference proteome</keyword>
<evidence type="ECO:0008006" key="10">
    <source>
        <dbReference type="Google" id="ProtNLM"/>
    </source>
</evidence>
<name>A0A081MYP4_9GAMM</name>
<evidence type="ECO:0000256" key="3">
    <source>
        <dbReference type="ARBA" id="ARBA00022448"/>
    </source>
</evidence>
<evidence type="ECO:0000256" key="2">
    <source>
        <dbReference type="ARBA" id="ARBA00007613"/>
    </source>
</evidence>
<keyword evidence="3" id="KW-0813">Transport</keyword>
<sequence length="401" mass="46222">MSLPEAVNRALEVNPTVKSLEDLVDIGKAQLDKSYADYHPKINVQFEGGQSKNSTSNWQRKRKSSVTLNQVVYDFGRISHQIDARKYKLSHHQQNLSDGREQLALLTASTYLEMLKLEEVIKYIKENIAFYKRFLGILKIRNETGASSKSDVQRLSSLSQNAELELIQYQTDLTFARKTFKSLTNMEPENLTTPMLDGLVIEQSPEELVELATTRSYQIQSLRKNIDFAKENRNKARSGLYPKFDLKIESKRENSLDTNRQWSTTQAGGITMSYDVWDGFKARRNVDESNARLMRANHLLEEATLSLEKQADEAYSAMLKLKDERAVNDQALETNREIVDLYYKEFELGEKTLLDITTAQGDYHNSRIQSAVFRFDYYTSVLKIRYYLNDVINTVRSLNEG</sequence>
<evidence type="ECO:0000256" key="7">
    <source>
        <dbReference type="ARBA" id="ARBA00023237"/>
    </source>
</evidence>
<dbReference type="PANTHER" id="PTHR30026:SF22">
    <property type="entry name" value="OUTER MEMBRANE EFFLUX PROTEIN"/>
    <property type="match status" value="1"/>
</dbReference>